<gene>
    <name evidence="2" type="ORF">ACFPH6_10015</name>
</gene>
<feature type="compositionally biased region" description="Acidic residues" evidence="1">
    <location>
        <begin position="36"/>
        <end position="48"/>
    </location>
</feature>
<accession>A0ABV8YKN5</accession>
<feature type="region of interest" description="Disordered" evidence="1">
    <location>
        <begin position="1"/>
        <end position="60"/>
    </location>
</feature>
<protein>
    <recommendedName>
        <fullName evidence="4">MT0933-like antitoxin protein</fullName>
    </recommendedName>
</protein>
<dbReference type="RefSeq" id="WP_386340389.1">
    <property type="nucleotide sequence ID" value="NZ_JBHSFG010000017.1"/>
</dbReference>
<comment type="caution">
    <text evidence="2">The sequence shown here is derived from an EMBL/GenBank/DDBJ whole genome shotgun (WGS) entry which is preliminary data.</text>
</comment>
<evidence type="ECO:0000313" key="2">
    <source>
        <dbReference type="EMBL" id="MFC4464880.1"/>
    </source>
</evidence>
<organism evidence="2 3">
    <name type="scientific">Streptomyces xiangluensis</name>
    <dbReference type="NCBI Taxonomy" id="2665720"/>
    <lineage>
        <taxon>Bacteria</taxon>
        <taxon>Bacillati</taxon>
        <taxon>Actinomycetota</taxon>
        <taxon>Actinomycetes</taxon>
        <taxon>Kitasatosporales</taxon>
        <taxon>Streptomycetaceae</taxon>
        <taxon>Streptomyces</taxon>
    </lineage>
</organism>
<proteinExistence type="predicted"/>
<feature type="compositionally biased region" description="Basic and acidic residues" evidence="1">
    <location>
        <begin position="49"/>
        <end position="60"/>
    </location>
</feature>
<evidence type="ECO:0000313" key="3">
    <source>
        <dbReference type="Proteomes" id="UP001596012"/>
    </source>
</evidence>
<keyword evidence="3" id="KW-1185">Reference proteome</keyword>
<reference evidence="3" key="1">
    <citation type="journal article" date="2019" name="Int. J. Syst. Evol. Microbiol.">
        <title>The Global Catalogue of Microorganisms (GCM) 10K type strain sequencing project: providing services to taxonomists for standard genome sequencing and annotation.</title>
        <authorList>
            <consortium name="The Broad Institute Genomics Platform"/>
            <consortium name="The Broad Institute Genome Sequencing Center for Infectious Disease"/>
            <person name="Wu L."/>
            <person name="Ma J."/>
        </authorList>
    </citation>
    <scope>NUCLEOTIDE SEQUENCE [LARGE SCALE GENOMIC DNA]</scope>
    <source>
        <strain evidence="3">DT43</strain>
    </source>
</reference>
<evidence type="ECO:0000256" key="1">
    <source>
        <dbReference type="SAM" id="MobiDB-lite"/>
    </source>
</evidence>
<sequence length="60" mass="6076">MEKAATAAQKIGTAMYEQSRAAGERSGQTGQAGAGGDDEVVDAEIVDDDSARTDDSSRAG</sequence>
<evidence type="ECO:0008006" key="4">
    <source>
        <dbReference type="Google" id="ProtNLM"/>
    </source>
</evidence>
<name>A0ABV8YKN5_9ACTN</name>
<dbReference type="Proteomes" id="UP001596012">
    <property type="component" value="Unassembled WGS sequence"/>
</dbReference>
<dbReference type="EMBL" id="JBHSFG010000017">
    <property type="protein sequence ID" value="MFC4464880.1"/>
    <property type="molecule type" value="Genomic_DNA"/>
</dbReference>